<sequence length="252" mass="28817">MKLAIMQPYFFPYIGYWQLIHAVDRFVIYDDVAYIKGGWINRNRLLINGASVFFTAPLHQSSSFMRICDTALQPDPLWRDKLVKTVEITYHKAPFFDLVFPLVERLIRHDATMLSDYLAHQLQALARFMGIKTKFVLSSRCYENSQLSGQARVLDICKREGAASYINTQGGQTLYADHAFRQEGMDLRFIVMQPLPYQQRSYHRADNFVPYLSIIDALMAVGPVAIRQHLDAFQLISHGNPTMPVSAGASYA</sequence>
<accession>A0ABW0MEH3</accession>
<evidence type="ECO:0000313" key="1">
    <source>
        <dbReference type="EMBL" id="MFC5475990.1"/>
    </source>
</evidence>
<dbReference type="RefSeq" id="WP_378999772.1">
    <property type="nucleotide sequence ID" value="NZ_JBHSMT010000029.1"/>
</dbReference>
<gene>
    <name evidence="1" type="ORF">ACFPM8_18675</name>
</gene>
<organism evidence="1 2">
    <name type="scientific">Paraherbaspirillum soli</name>
    <dbReference type="NCBI Taxonomy" id="631222"/>
    <lineage>
        <taxon>Bacteria</taxon>
        <taxon>Pseudomonadati</taxon>
        <taxon>Pseudomonadota</taxon>
        <taxon>Betaproteobacteria</taxon>
        <taxon>Burkholderiales</taxon>
        <taxon>Oxalobacteraceae</taxon>
        <taxon>Paraherbaspirillum</taxon>
    </lineage>
</organism>
<comment type="caution">
    <text evidence="1">The sequence shown here is derived from an EMBL/GenBank/DDBJ whole genome shotgun (WGS) entry which is preliminary data.</text>
</comment>
<dbReference type="Pfam" id="PF08889">
    <property type="entry name" value="WbqC"/>
    <property type="match status" value="1"/>
</dbReference>
<evidence type="ECO:0000313" key="2">
    <source>
        <dbReference type="Proteomes" id="UP001596045"/>
    </source>
</evidence>
<dbReference type="InterPro" id="IPR014985">
    <property type="entry name" value="WbqC"/>
</dbReference>
<reference evidence="2" key="1">
    <citation type="journal article" date="2019" name="Int. J. Syst. Evol. Microbiol.">
        <title>The Global Catalogue of Microorganisms (GCM) 10K type strain sequencing project: providing services to taxonomists for standard genome sequencing and annotation.</title>
        <authorList>
            <consortium name="The Broad Institute Genomics Platform"/>
            <consortium name="The Broad Institute Genome Sequencing Center for Infectious Disease"/>
            <person name="Wu L."/>
            <person name="Ma J."/>
        </authorList>
    </citation>
    <scope>NUCLEOTIDE SEQUENCE [LARGE SCALE GENOMIC DNA]</scope>
    <source>
        <strain evidence="2">JCM 17066</strain>
    </source>
</reference>
<dbReference type="EMBL" id="JBHSMT010000029">
    <property type="protein sequence ID" value="MFC5475990.1"/>
    <property type="molecule type" value="Genomic_DNA"/>
</dbReference>
<proteinExistence type="predicted"/>
<name>A0ABW0MEH3_9BURK</name>
<keyword evidence="2" id="KW-1185">Reference proteome</keyword>
<protein>
    <submittedName>
        <fullName evidence="1">WbqC family protein</fullName>
    </submittedName>
</protein>
<dbReference type="Proteomes" id="UP001596045">
    <property type="component" value="Unassembled WGS sequence"/>
</dbReference>